<proteinExistence type="predicted"/>
<dbReference type="Proteomes" id="UP000664859">
    <property type="component" value="Unassembled WGS sequence"/>
</dbReference>
<protein>
    <submittedName>
        <fullName evidence="1">Uncharacterized protein</fullName>
    </submittedName>
</protein>
<sequence>MPPPLLAGLVRMRQCSCCRAVQLSVAAAAVANPAPPVPPLPERCHCDSSADPRRASKLKLDSFIITTCSIAPRRRLRAAACAPPAGVARLIPMHVCSVTCCDSTAGAVARPCRRWPSVLIITIMQQCPSPPPVASHQASPPTSHNHLVFTLLYAV</sequence>
<evidence type="ECO:0000313" key="1">
    <source>
        <dbReference type="EMBL" id="KAG5193155.1"/>
    </source>
</evidence>
<keyword evidence="2" id="KW-1185">Reference proteome</keyword>
<gene>
    <name evidence="1" type="ORF">JKP88DRAFT_240792</name>
</gene>
<name>A0A835ZGA2_9STRA</name>
<dbReference type="EMBL" id="JAFCMP010000001">
    <property type="protein sequence ID" value="KAG5193155.1"/>
    <property type="molecule type" value="Genomic_DNA"/>
</dbReference>
<accession>A0A835ZGA2</accession>
<comment type="caution">
    <text evidence="1">The sequence shown here is derived from an EMBL/GenBank/DDBJ whole genome shotgun (WGS) entry which is preliminary data.</text>
</comment>
<dbReference type="AlphaFoldDB" id="A0A835ZGA2"/>
<evidence type="ECO:0000313" key="2">
    <source>
        <dbReference type="Proteomes" id="UP000664859"/>
    </source>
</evidence>
<reference evidence="1" key="1">
    <citation type="submission" date="2021-02" db="EMBL/GenBank/DDBJ databases">
        <title>First Annotated Genome of the Yellow-green Alga Tribonema minus.</title>
        <authorList>
            <person name="Mahan K.M."/>
        </authorList>
    </citation>
    <scope>NUCLEOTIDE SEQUENCE</scope>
    <source>
        <strain evidence="1">UTEX B ZZ1240</strain>
    </source>
</reference>
<organism evidence="1 2">
    <name type="scientific">Tribonema minus</name>
    <dbReference type="NCBI Taxonomy" id="303371"/>
    <lineage>
        <taxon>Eukaryota</taxon>
        <taxon>Sar</taxon>
        <taxon>Stramenopiles</taxon>
        <taxon>Ochrophyta</taxon>
        <taxon>PX clade</taxon>
        <taxon>Xanthophyceae</taxon>
        <taxon>Tribonematales</taxon>
        <taxon>Tribonemataceae</taxon>
        <taxon>Tribonema</taxon>
    </lineage>
</organism>